<dbReference type="Proteomes" id="UP001305815">
    <property type="component" value="Chromosome"/>
</dbReference>
<proteinExistence type="predicted"/>
<evidence type="ECO:0000313" key="1">
    <source>
        <dbReference type="EMBL" id="BDZ78157.1"/>
    </source>
</evidence>
<sequence length="364" mass="41491">MDVVLQRITYKDLRDQTGISVDDNYGMVSEYLTSSVRSTLLANPNLDDECKSAINIAICDGIIAGRNMLMPTKLKINDEIIMAQTGGSYEIAEQLRGRGLGTIVFRDSIMNSEYESYIGQFYSTTAAAIVRKLGLTIFELPSYYKLCNSRSVLEANGFRGFPLKLGTIIVNAVLKLINIPNTFRLKKIKAFYQIKKECVIPDWIDELTLHDGHEFMEVHDHKWFQWCLDNKFTEKLNDKQSFYTVCDRQGNPKGFFMTKERFESRQGKYKNITRGTIVEWGSYNEEELSEIDLNLLAIDSFGSQVDNITTVLSDISDNKGMEKIGFIRHGSYQMSIKPGGLNQEGILDQSKWRIRYGGCNTIIF</sequence>
<name>A0ABM8I7V3_9FIRM</name>
<reference evidence="2" key="1">
    <citation type="journal article" date="2023" name="Int. J. Syst. Evol. Microbiol.">
        <title>Claveliimonas bilis gen. nov., sp. nov., deoxycholic acid-producing bacteria isolated from human faeces, and reclassification of Sellimonas monacensis Zenner et al. 2021 as Claveliimonas monacensis comb. nov.</title>
        <authorList>
            <person name="Hisatomi A."/>
            <person name="Kastawa N.W.E.P.G."/>
            <person name="Song I."/>
            <person name="Ohkuma M."/>
            <person name="Fukiya S."/>
            <person name="Sakamoto M."/>
        </authorList>
    </citation>
    <scope>NUCLEOTIDE SEQUENCE [LARGE SCALE GENOMIC DNA]</scope>
    <source>
        <strain evidence="2">12BBH14</strain>
    </source>
</reference>
<protein>
    <recommendedName>
        <fullName evidence="3">N-acetyltransferase domain-containing protein</fullName>
    </recommendedName>
</protein>
<accession>A0ABM8I7V3</accession>
<organism evidence="1 2">
    <name type="scientific">Claveliimonas bilis</name>
    <dbReference type="NCBI Taxonomy" id="3028070"/>
    <lineage>
        <taxon>Bacteria</taxon>
        <taxon>Bacillati</taxon>
        <taxon>Bacillota</taxon>
        <taxon>Clostridia</taxon>
        <taxon>Lachnospirales</taxon>
        <taxon>Lachnospiraceae</taxon>
        <taxon>Claveliimonas</taxon>
    </lineage>
</organism>
<gene>
    <name evidence="1" type="ORF">Lac1_23400</name>
</gene>
<evidence type="ECO:0008006" key="3">
    <source>
        <dbReference type="Google" id="ProtNLM"/>
    </source>
</evidence>
<evidence type="ECO:0000313" key="2">
    <source>
        <dbReference type="Proteomes" id="UP001305815"/>
    </source>
</evidence>
<dbReference type="RefSeq" id="WP_316265162.1">
    <property type="nucleotide sequence ID" value="NZ_AP027742.1"/>
</dbReference>
<keyword evidence="2" id="KW-1185">Reference proteome</keyword>
<dbReference type="EMBL" id="AP027742">
    <property type="protein sequence ID" value="BDZ78157.1"/>
    <property type="molecule type" value="Genomic_DNA"/>
</dbReference>